<evidence type="ECO:0000256" key="1">
    <source>
        <dbReference type="SAM" id="Phobius"/>
    </source>
</evidence>
<feature type="transmembrane region" description="Helical" evidence="1">
    <location>
        <begin position="37"/>
        <end position="58"/>
    </location>
</feature>
<keyword evidence="1" id="KW-1133">Transmembrane helix</keyword>
<feature type="transmembrane region" description="Helical" evidence="1">
    <location>
        <begin position="12"/>
        <end position="31"/>
    </location>
</feature>
<proteinExistence type="predicted"/>
<evidence type="ECO:0000313" key="3">
    <source>
        <dbReference type="Proteomes" id="UP000028868"/>
    </source>
</evidence>
<keyword evidence="1" id="KW-0812">Transmembrane</keyword>
<sequence>MEISVTKWPWKDIILGLIFIVVLYITLPYFGINSFSIVLALIGMVEWGTNLYFLGLYYTGELG</sequence>
<keyword evidence="1" id="KW-0472">Membrane</keyword>
<accession>A0A024P9P6</accession>
<dbReference type="EMBL" id="CCDI010000007">
    <property type="protein sequence ID" value="CDQ25578.1"/>
    <property type="molecule type" value="Genomic_DNA"/>
</dbReference>
<gene>
    <name evidence="2" type="ORF">BN983_03930</name>
</gene>
<dbReference type="AlphaFoldDB" id="A0A024P9P6"/>
<dbReference type="Proteomes" id="UP000028868">
    <property type="component" value="Unassembled WGS sequence"/>
</dbReference>
<reference evidence="2 3" key="2">
    <citation type="submission" date="2014-05" db="EMBL/GenBank/DDBJ databases">
        <title>Draft genome sequence of Halobacillus karajensis HK-03.</title>
        <authorList>
            <person name="Khelaifia S."/>
            <person name="Croce O."/>
            <person name="Lagier J.C."/>
            <person name="Raoult D."/>
        </authorList>
    </citation>
    <scope>NUCLEOTIDE SEQUENCE [LARGE SCALE GENOMIC DNA]</scope>
    <source>
        <strain evidence="2 3">HD-03</strain>
    </source>
</reference>
<reference evidence="3" key="1">
    <citation type="submission" date="2014-03" db="EMBL/GenBank/DDBJ databases">
        <authorList>
            <person name="Urmite Genomes U."/>
        </authorList>
    </citation>
    <scope>NUCLEOTIDE SEQUENCE [LARGE SCALE GENOMIC DNA]</scope>
    <source>
        <strain evidence="3">HD-03</strain>
    </source>
</reference>
<comment type="caution">
    <text evidence="2">The sequence shown here is derived from an EMBL/GenBank/DDBJ whole genome shotgun (WGS) entry which is preliminary data.</text>
</comment>
<keyword evidence="3" id="KW-1185">Reference proteome</keyword>
<protein>
    <submittedName>
        <fullName evidence="2">Uncharacterized protein</fullName>
    </submittedName>
</protein>
<evidence type="ECO:0000313" key="2">
    <source>
        <dbReference type="EMBL" id="CDQ25578.1"/>
    </source>
</evidence>
<organism evidence="2 3">
    <name type="scientific">Halobacillus karajensis</name>
    <dbReference type="NCBI Taxonomy" id="195088"/>
    <lineage>
        <taxon>Bacteria</taxon>
        <taxon>Bacillati</taxon>
        <taxon>Bacillota</taxon>
        <taxon>Bacilli</taxon>
        <taxon>Bacillales</taxon>
        <taxon>Bacillaceae</taxon>
        <taxon>Halobacillus</taxon>
    </lineage>
</organism>
<name>A0A024P9P6_9BACI</name>